<evidence type="ECO:0000313" key="1">
    <source>
        <dbReference type="EMBL" id="TDP48644.1"/>
    </source>
</evidence>
<keyword evidence="2" id="KW-1185">Reference proteome</keyword>
<protein>
    <submittedName>
        <fullName evidence="1">Uncharacterized protein</fullName>
    </submittedName>
</protein>
<reference evidence="1 2" key="1">
    <citation type="submission" date="2019-03" db="EMBL/GenBank/DDBJ databases">
        <title>Genomic Encyclopedia of Type Strains, Phase IV (KMG-IV): sequencing the most valuable type-strain genomes for metagenomic binning, comparative biology and taxonomic classification.</title>
        <authorList>
            <person name="Goeker M."/>
        </authorList>
    </citation>
    <scope>NUCLEOTIDE SEQUENCE [LARGE SCALE GENOMIC DNA]</scope>
    <source>
        <strain evidence="1 2">DSM 28287</strain>
    </source>
</reference>
<evidence type="ECO:0000313" key="2">
    <source>
        <dbReference type="Proteomes" id="UP000295500"/>
    </source>
</evidence>
<proteinExistence type="predicted"/>
<comment type="caution">
    <text evidence="1">The sequence shown here is derived from an EMBL/GenBank/DDBJ whole genome shotgun (WGS) entry which is preliminary data.</text>
</comment>
<sequence length="45" mass="5319">MLDLEKKLRIVWPFMPKNVSYVATVLVSRMNHVDSPTLCYMQLNH</sequence>
<name>A0A4R6PYD2_9FIRM</name>
<dbReference type="AlphaFoldDB" id="A0A4R6PYD2"/>
<dbReference type="EMBL" id="SNXO01000049">
    <property type="protein sequence ID" value="TDP48644.1"/>
    <property type="molecule type" value="Genomic_DNA"/>
</dbReference>
<dbReference type="Proteomes" id="UP000295500">
    <property type="component" value="Unassembled WGS sequence"/>
</dbReference>
<organism evidence="1 2">
    <name type="scientific">Aminicella lysinilytica</name>
    <dbReference type="NCBI Taxonomy" id="433323"/>
    <lineage>
        <taxon>Bacteria</taxon>
        <taxon>Bacillati</taxon>
        <taxon>Bacillota</taxon>
        <taxon>Clostridia</taxon>
        <taxon>Peptostreptococcales</taxon>
        <taxon>Anaerovoracaceae</taxon>
        <taxon>Aminicella</taxon>
    </lineage>
</organism>
<gene>
    <name evidence="1" type="ORF">EV211_14910</name>
</gene>
<accession>A0A4R6PYD2</accession>